<proteinExistence type="predicted"/>
<feature type="transmembrane region" description="Helical" evidence="3">
    <location>
        <begin position="165"/>
        <end position="183"/>
    </location>
</feature>
<keyword evidence="3" id="KW-0472">Membrane</keyword>
<feature type="compositionally biased region" description="Polar residues" evidence="2">
    <location>
        <begin position="53"/>
        <end position="100"/>
    </location>
</feature>
<feature type="transmembrane region" description="Helical" evidence="3">
    <location>
        <begin position="21"/>
        <end position="38"/>
    </location>
</feature>
<evidence type="ECO:0000256" key="3">
    <source>
        <dbReference type="SAM" id="Phobius"/>
    </source>
</evidence>
<feature type="region of interest" description="Disordered" evidence="2">
    <location>
        <begin position="50"/>
        <end position="100"/>
    </location>
</feature>
<dbReference type="RefSeq" id="WP_062844841.1">
    <property type="nucleotide sequence ID" value="NZ_CP014945.1"/>
</dbReference>
<protein>
    <submittedName>
        <fullName evidence="4">Uncharacterized protein</fullName>
    </submittedName>
</protein>
<name>A0ABN4N6Y2_9GAMM</name>
<feature type="coiled-coil region" evidence="1">
    <location>
        <begin position="200"/>
        <end position="227"/>
    </location>
</feature>
<reference evidence="4 5" key="1">
    <citation type="submission" date="2016-03" db="EMBL/GenBank/DDBJ databases">
        <title>Genome sequencing of Psychrobacter alimentarius PAMC 27889.</title>
        <authorList>
            <person name="Lee J."/>
            <person name="Kim O.-S."/>
        </authorList>
    </citation>
    <scope>NUCLEOTIDE SEQUENCE [LARGE SCALE GENOMIC DNA]</scope>
    <source>
        <strain evidence="4 5">PAMC 27889</strain>
    </source>
</reference>
<gene>
    <name evidence="4" type="ORF">A3K91_1655</name>
</gene>
<organism evidence="4 5">
    <name type="scientific">Psychrobacter alimentarius</name>
    <dbReference type="NCBI Taxonomy" id="261164"/>
    <lineage>
        <taxon>Bacteria</taxon>
        <taxon>Pseudomonadati</taxon>
        <taxon>Pseudomonadota</taxon>
        <taxon>Gammaproteobacteria</taxon>
        <taxon>Moraxellales</taxon>
        <taxon>Moraxellaceae</taxon>
        <taxon>Psychrobacter</taxon>
    </lineage>
</organism>
<keyword evidence="3" id="KW-1133">Transmembrane helix</keyword>
<sequence>MTKNICNFEFFVLKKLAKTKIIIGITLGAMLAPLSAIAEISEPLPETYVEGVNDSSSKVTELNNDTIKSRNAGSSNSATLNNEAPDVNSNVSSSENAQNSDAITVSAPTQELSDGANPINDNEAASTTAALDSVNKLDSANTEEKAVEQQPKTAKETPFWQNTDYLLIGGLALLLLGGGILLFRKISGLNAENRNLQHKHNIVTSNLAKTKEQLEQAKIKHAELEASLKHQFTMRNEINNSASGNFDTALPVIEELMVAPEIEELNSADLHQLSDSITTWFKTNRGNTEVRELVPDDIQRKLEHLSYKIELWVGSDGVDSIEPAQNTMRAAVISLTKPDRQGFAYCYKKPNSLSNIWVNKAWYKAQRTDRTLEVIGKSLEMN</sequence>
<dbReference type="EMBL" id="CP014945">
    <property type="protein sequence ID" value="AMT97255.1"/>
    <property type="molecule type" value="Genomic_DNA"/>
</dbReference>
<keyword evidence="1" id="KW-0175">Coiled coil</keyword>
<evidence type="ECO:0000256" key="2">
    <source>
        <dbReference type="SAM" id="MobiDB-lite"/>
    </source>
</evidence>
<keyword evidence="5" id="KW-1185">Reference proteome</keyword>
<accession>A0ABN4N6Y2</accession>
<evidence type="ECO:0000256" key="1">
    <source>
        <dbReference type="SAM" id="Coils"/>
    </source>
</evidence>
<evidence type="ECO:0000313" key="5">
    <source>
        <dbReference type="Proteomes" id="UP000076104"/>
    </source>
</evidence>
<dbReference type="GeneID" id="33061026"/>
<keyword evidence="3" id="KW-0812">Transmembrane</keyword>
<dbReference type="Proteomes" id="UP000076104">
    <property type="component" value="Chromosome"/>
</dbReference>
<evidence type="ECO:0000313" key="4">
    <source>
        <dbReference type="EMBL" id="AMT97255.1"/>
    </source>
</evidence>